<evidence type="ECO:0000313" key="2">
    <source>
        <dbReference type="Proteomes" id="UP000596742"/>
    </source>
</evidence>
<sequence>MYVTRLEEAGFHYNTNDDVACRSCGAIHTNWRRGSTQMAIGIPQEQTSVNLTIIIGSRPNKRNQQTTTHRFTWTSADVGDPRNMDIELPQYYNSKFGKQETNGWLVYCMFSKTNGACLLVEITDHEMHCPITQETCRRLIVAIYPVIIKKEHHPTNNDYFFSSED</sequence>
<name>A0A8B6H1H8_MYTGA</name>
<keyword evidence="2" id="KW-1185">Reference proteome</keyword>
<dbReference type="AlphaFoldDB" id="A0A8B6H1H8"/>
<dbReference type="SUPFAM" id="SSF57924">
    <property type="entry name" value="Inhibitor of apoptosis (IAP) repeat"/>
    <property type="match status" value="1"/>
</dbReference>
<dbReference type="EMBL" id="UYJE01009374">
    <property type="protein sequence ID" value="VDI72935.1"/>
    <property type="molecule type" value="Genomic_DNA"/>
</dbReference>
<accession>A0A8B6H1H8</accession>
<comment type="caution">
    <text evidence="1">The sequence shown here is derived from an EMBL/GenBank/DDBJ whole genome shotgun (WGS) entry which is preliminary data.</text>
</comment>
<proteinExistence type="predicted"/>
<organism evidence="1 2">
    <name type="scientific">Mytilus galloprovincialis</name>
    <name type="common">Mediterranean mussel</name>
    <dbReference type="NCBI Taxonomy" id="29158"/>
    <lineage>
        <taxon>Eukaryota</taxon>
        <taxon>Metazoa</taxon>
        <taxon>Spiralia</taxon>
        <taxon>Lophotrochozoa</taxon>
        <taxon>Mollusca</taxon>
        <taxon>Bivalvia</taxon>
        <taxon>Autobranchia</taxon>
        <taxon>Pteriomorphia</taxon>
        <taxon>Mytilida</taxon>
        <taxon>Mytiloidea</taxon>
        <taxon>Mytilidae</taxon>
        <taxon>Mytilinae</taxon>
        <taxon>Mytilus</taxon>
    </lineage>
</organism>
<evidence type="ECO:0000313" key="1">
    <source>
        <dbReference type="EMBL" id="VDI72935.1"/>
    </source>
</evidence>
<reference evidence="1" key="1">
    <citation type="submission" date="2018-11" db="EMBL/GenBank/DDBJ databases">
        <authorList>
            <person name="Alioto T."/>
            <person name="Alioto T."/>
        </authorList>
    </citation>
    <scope>NUCLEOTIDE SEQUENCE</scope>
</reference>
<dbReference type="Proteomes" id="UP000596742">
    <property type="component" value="Unassembled WGS sequence"/>
</dbReference>
<protein>
    <submittedName>
        <fullName evidence="1">Uncharacterized protein</fullName>
    </submittedName>
</protein>
<gene>
    <name evidence="1" type="ORF">MGAL_10B007942</name>
</gene>